<dbReference type="InterPro" id="IPR035669">
    <property type="entry name" value="SGNH_plant_lipase-like"/>
</dbReference>
<accession>A0ABM0SR96</accession>
<name>A0ABM0SR96_CAMSA</name>
<evidence type="ECO:0000256" key="2">
    <source>
        <dbReference type="ARBA" id="ARBA00008668"/>
    </source>
</evidence>
<dbReference type="SUPFAM" id="SSF52266">
    <property type="entry name" value="SGNH hydrolase"/>
    <property type="match status" value="1"/>
</dbReference>
<gene>
    <name evidence="10" type="primary">LOC104701047</name>
</gene>
<comment type="similarity">
    <text evidence="2">Belongs to the 'GDSL' lipolytic enzyme family.</text>
</comment>
<comment type="subcellular location">
    <subcellularLocation>
        <location evidence="1">Secreted</location>
    </subcellularLocation>
</comment>
<dbReference type="Gene3D" id="3.40.50.1110">
    <property type="entry name" value="SGNH hydrolase"/>
    <property type="match status" value="1"/>
</dbReference>
<dbReference type="PANTHER" id="PTHR45650:SF9">
    <property type="entry name" value="SGNH HYDROLASE-TYPE ESTERASE DOMAIN-CONTAINING PROTEIN"/>
    <property type="match status" value="1"/>
</dbReference>
<evidence type="ECO:0000313" key="10">
    <source>
        <dbReference type="RefSeq" id="XP_010414982.1"/>
    </source>
</evidence>
<keyword evidence="9" id="KW-1185">Reference proteome</keyword>
<dbReference type="PANTHER" id="PTHR45650">
    <property type="entry name" value="GDSL-LIKE LIPASE/ACYLHYDROLASE-RELATED"/>
    <property type="match status" value="1"/>
</dbReference>
<protein>
    <submittedName>
        <fullName evidence="10">GDSL esterase/lipase At2g19010-like</fullName>
    </submittedName>
</protein>
<keyword evidence="3" id="KW-0964">Secreted</keyword>
<evidence type="ECO:0000256" key="1">
    <source>
        <dbReference type="ARBA" id="ARBA00004613"/>
    </source>
</evidence>
<feature type="signal peptide" evidence="8">
    <location>
        <begin position="1"/>
        <end position="25"/>
    </location>
</feature>
<dbReference type="CDD" id="cd01837">
    <property type="entry name" value="SGNH_plant_lipase_like"/>
    <property type="match status" value="1"/>
</dbReference>
<evidence type="ECO:0000256" key="5">
    <source>
        <dbReference type="ARBA" id="ARBA00022801"/>
    </source>
</evidence>
<dbReference type="Proteomes" id="UP000694864">
    <property type="component" value="Chromosome 1"/>
</dbReference>
<evidence type="ECO:0000256" key="4">
    <source>
        <dbReference type="ARBA" id="ARBA00022729"/>
    </source>
</evidence>
<evidence type="ECO:0000256" key="3">
    <source>
        <dbReference type="ARBA" id="ARBA00022525"/>
    </source>
</evidence>
<evidence type="ECO:0000313" key="9">
    <source>
        <dbReference type="Proteomes" id="UP000694864"/>
    </source>
</evidence>
<evidence type="ECO:0000256" key="7">
    <source>
        <dbReference type="ARBA" id="ARBA00023098"/>
    </source>
</evidence>
<keyword evidence="5" id="KW-0378">Hydrolase</keyword>
<evidence type="ECO:0000256" key="6">
    <source>
        <dbReference type="ARBA" id="ARBA00022963"/>
    </source>
</evidence>
<reference evidence="10" key="2">
    <citation type="submission" date="2025-08" db="UniProtKB">
        <authorList>
            <consortium name="RefSeq"/>
        </authorList>
    </citation>
    <scope>IDENTIFICATION</scope>
    <source>
        <tissue evidence="10">Leaf</tissue>
    </source>
</reference>
<dbReference type="RefSeq" id="XP_010414982.1">
    <property type="nucleotide sequence ID" value="XM_010416680.1"/>
</dbReference>
<keyword evidence="6" id="KW-0442">Lipid degradation</keyword>
<feature type="chain" id="PRO_5046332497" evidence="8">
    <location>
        <begin position="26"/>
        <end position="348"/>
    </location>
</feature>
<keyword evidence="7" id="KW-0443">Lipid metabolism</keyword>
<reference evidence="9" key="1">
    <citation type="journal article" date="2014" name="Nat. Commun.">
        <title>The emerging biofuel crop Camelina sativa retains a highly undifferentiated hexaploid genome structure.</title>
        <authorList>
            <person name="Kagale S."/>
            <person name="Koh C."/>
            <person name="Nixon J."/>
            <person name="Bollina V."/>
            <person name="Clarke W.E."/>
            <person name="Tuteja R."/>
            <person name="Spillane C."/>
            <person name="Robinson S.J."/>
            <person name="Links M.G."/>
            <person name="Clarke C."/>
            <person name="Higgins E.E."/>
            <person name="Huebert T."/>
            <person name="Sharpe A.G."/>
            <person name="Parkin I.A."/>
        </authorList>
    </citation>
    <scope>NUCLEOTIDE SEQUENCE [LARGE SCALE GENOMIC DNA]</scope>
    <source>
        <strain evidence="9">cv. DH55</strain>
    </source>
</reference>
<dbReference type="Pfam" id="PF00657">
    <property type="entry name" value="Lipase_GDSL"/>
    <property type="match status" value="1"/>
</dbReference>
<organism evidence="9 10">
    <name type="scientific">Camelina sativa</name>
    <name type="common">False flax</name>
    <name type="synonym">Myagrum sativum</name>
    <dbReference type="NCBI Taxonomy" id="90675"/>
    <lineage>
        <taxon>Eukaryota</taxon>
        <taxon>Viridiplantae</taxon>
        <taxon>Streptophyta</taxon>
        <taxon>Embryophyta</taxon>
        <taxon>Tracheophyta</taxon>
        <taxon>Spermatophyta</taxon>
        <taxon>Magnoliopsida</taxon>
        <taxon>eudicotyledons</taxon>
        <taxon>Gunneridae</taxon>
        <taxon>Pentapetalae</taxon>
        <taxon>rosids</taxon>
        <taxon>malvids</taxon>
        <taxon>Brassicales</taxon>
        <taxon>Brassicaceae</taxon>
        <taxon>Camelineae</taxon>
        <taxon>Camelina</taxon>
    </lineage>
</organism>
<dbReference type="GeneID" id="104701047"/>
<dbReference type="InterPro" id="IPR036514">
    <property type="entry name" value="SGNH_hydro_sf"/>
</dbReference>
<evidence type="ECO:0000256" key="8">
    <source>
        <dbReference type="SAM" id="SignalP"/>
    </source>
</evidence>
<sequence>MVKGMSKAFWLVAAIVSSAATVVYGQQVPCFFIFGDSLSDNGNSNNLKSKAKVNYSPYGIDFPNGPTGRFTNGRTIPDIIDELSGFKDFIPSFAGSSPYQAQTGINYASGGGGLREETSQHLGGRISLRKQIQNHKRAIKKANVSSEKLQQCLYAINIGSNDYINNYFMSKPYTTKRRYTPKQFAYSLIIIYRSHLKNLHRLGARKVALFGLSQIGCTPKMMKSHSDGKSCSREVNEAVKIFNMNLDDLVMDFNKKVKGSKFTFVDLFSGGDPLAYTFLGFKVGHKGCCTVTPGDELCVPNKPVCSNRTAYVFWDDLHSSEATNMVVAKGSFDGLLTKPYSIAQLVKE</sequence>
<dbReference type="InterPro" id="IPR001087">
    <property type="entry name" value="GDSL"/>
</dbReference>
<dbReference type="InterPro" id="IPR051238">
    <property type="entry name" value="GDSL_esterase/lipase"/>
</dbReference>
<proteinExistence type="inferred from homology"/>
<keyword evidence="4 8" id="KW-0732">Signal</keyword>